<organism evidence="1 2">
    <name type="scientific">Leclercia barmai</name>
    <dbReference type="NCBI Taxonomy" id="2785629"/>
    <lineage>
        <taxon>Bacteria</taxon>
        <taxon>Pseudomonadati</taxon>
        <taxon>Pseudomonadota</taxon>
        <taxon>Gammaproteobacteria</taxon>
        <taxon>Enterobacterales</taxon>
        <taxon>Enterobacteriaceae</taxon>
        <taxon>Leclercia</taxon>
    </lineage>
</organism>
<proteinExistence type="predicted"/>
<name>A0ABS7S1C6_9ENTR</name>
<dbReference type="EMBL" id="JADMNK010000012">
    <property type="protein sequence ID" value="MBZ0059933.1"/>
    <property type="molecule type" value="Genomic_DNA"/>
</dbReference>
<dbReference type="InterPro" id="IPR041197">
    <property type="entry name" value="LD_cluster3"/>
</dbReference>
<dbReference type="RefSeq" id="WP_019104803.1">
    <property type="nucleotide sequence ID" value="NZ_JADMNK010000012.1"/>
</dbReference>
<comment type="caution">
    <text evidence="1">The sequence shown here is derived from an EMBL/GenBank/DDBJ whole genome shotgun (WGS) entry which is preliminary data.</text>
</comment>
<dbReference type="Proteomes" id="UP000706580">
    <property type="component" value="Unassembled WGS sequence"/>
</dbReference>
<dbReference type="Pfam" id="PF18180">
    <property type="entry name" value="LD_cluster3"/>
    <property type="match status" value="1"/>
</dbReference>
<gene>
    <name evidence="1" type="ORF">ITX56_19435</name>
</gene>
<evidence type="ECO:0000313" key="1">
    <source>
        <dbReference type="EMBL" id="MBZ0059933.1"/>
    </source>
</evidence>
<sequence>MGAIFLSASVPVSGRKPFDEDCEPQMIQSAVIALATVAFGRRTIVWGGHPAITPMLWAAAEDLGVQYATAVKLFQTKFFEDYFPEDNKRFANVTFVDAIDNSRVQSLHIMREAMLTSESFDAAVFIGGMEGINEEYEIFRQMHPHAKCIPIAVTGGATRELAKRLRYAIPKDLGPLDFIGLLYRELNISPVEARNI</sequence>
<accession>A0ABS7S1C6</accession>
<keyword evidence="2" id="KW-1185">Reference proteome</keyword>
<evidence type="ECO:0000313" key="2">
    <source>
        <dbReference type="Proteomes" id="UP000706580"/>
    </source>
</evidence>
<reference evidence="1 2" key="1">
    <citation type="submission" date="2020-11" db="EMBL/GenBank/DDBJ databases">
        <title>Draft Genome of Enterobacter sp. strain EMC7.</title>
        <authorList>
            <person name="Barman P."/>
            <person name="Sinha S."/>
            <person name="Sen S."/>
            <person name="Chakraborty R."/>
        </authorList>
    </citation>
    <scope>NUCLEOTIDE SEQUENCE [LARGE SCALE GENOMIC DNA]</scope>
    <source>
        <strain evidence="1 2">EMC7</strain>
    </source>
</reference>
<protein>
    <submittedName>
        <fullName evidence="1">Uncharacterized protein</fullName>
    </submittedName>
</protein>